<sequence>MEAVDPDDIFKDDEDDSDGDDFSQREATKELAVYLVDASPKMFTATCSADGEKKETHFHVAVSCIAEALKTQIINRSYDEVAICFFNTHTLFWQSPVSI</sequence>
<evidence type="ECO:0000256" key="1">
    <source>
        <dbReference type="SAM" id="MobiDB-lite"/>
    </source>
</evidence>
<dbReference type="PANTHER" id="PTHR12604">
    <property type="entry name" value="KU AUTOANTIGEN DNA HELICASE"/>
    <property type="match status" value="1"/>
</dbReference>
<dbReference type="PANTHER" id="PTHR12604:SF2">
    <property type="entry name" value="X-RAY REPAIR CROSS-COMPLEMENTING PROTEIN 6"/>
    <property type="match status" value="1"/>
</dbReference>
<dbReference type="AlphaFoldDB" id="A0A2P2J750"/>
<protein>
    <submittedName>
        <fullName evidence="3">ATP-dependent DNA helicase 2 subunit KU70</fullName>
    </submittedName>
</protein>
<accession>A0A2P2J750</accession>
<feature type="domain" description="Ku70/Ku80 N-terminal alpha/beta" evidence="2">
    <location>
        <begin position="33"/>
        <end position="89"/>
    </location>
</feature>
<keyword evidence="3" id="KW-0347">Helicase</keyword>
<reference evidence="3" key="1">
    <citation type="submission" date="2018-02" db="EMBL/GenBank/DDBJ databases">
        <title>Rhizophora mucronata_Transcriptome.</title>
        <authorList>
            <person name="Meera S.P."/>
            <person name="Sreeshan A."/>
            <person name="Augustine A."/>
        </authorList>
    </citation>
    <scope>NUCLEOTIDE SEQUENCE</scope>
    <source>
        <tissue evidence="3">Leaf</tissue>
    </source>
</reference>
<dbReference type="InterPro" id="IPR005161">
    <property type="entry name" value="Ku_N"/>
</dbReference>
<dbReference type="SUPFAM" id="SSF53300">
    <property type="entry name" value="vWA-like"/>
    <property type="match status" value="1"/>
</dbReference>
<dbReference type="GO" id="GO:0004386">
    <property type="term" value="F:helicase activity"/>
    <property type="evidence" value="ECO:0007669"/>
    <property type="project" value="UniProtKB-KW"/>
</dbReference>
<dbReference type="Gene3D" id="3.40.50.410">
    <property type="entry name" value="von Willebrand factor, type A domain"/>
    <property type="match status" value="1"/>
</dbReference>
<dbReference type="GO" id="GO:0043564">
    <property type="term" value="C:Ku70:Ku80 complex"/>
    <property type="evidence" value="ECO:0007669"/>
    <property type="project" value="TreeGrafter"/>
</dbReference>
<feature type="compositionally biased region" description="Acidic residues" evidence="1">
    <location>
        <begin position="1"/>
        <end position="21"/>
    </location>
</feature>
<feature type="region of interest" description="Disordered" evidence="1">
    <location>
        <begin position="1"/>
        <end position="23"/>
    </location>
</feature>
<evidence type="ECO:0000259" key="2">
    <source>
        <dbReference type="Pfam" id="PF03731"/>
    </source>
</evidence>
<keyword evidence="3" id="KW-0547">Nucleotide-binding</keyword>
<dbReference type="GO" id="GO:0006303">
    <property type="term" value="P:double-strand break repair via nonhomologous end joining"/>
    <property type="evidence" value="ECO:0007669"/>
    <property type="project" value="TreeGrafter"/>
</dbReference>
<dbReference type="EMBL" id="GGEC01008822">
    <property type="protein sequence ID" value="MBW89305.1"/>
    <property type="molecule type" value="Transcribed_RNA"/>
</dbReference>
<dbReference type="GO" id="GO:0003690">
    <property type="term" value="F:double-stranded DNA binding"/>
    <property type="evidence" value="ECO:0007669"/>
    <property type="project" value="TreeGrafter"/>
</dbReference>
<keyword evidence="3" id="KW-0378">Hydrolase</keyword>
<keyword evidence="3" id="KW-0067">ATP-binding</keyword>
<organism evidence="3">
    <name type="scientific">Rhizophora mucronata</name>
    <name type="common">Asiatic mangrove</name>
    <dbReference type="NCBI Taxonomy" id="61149"/>
    <lineage>
        <taxon>Eukaryota</taxon>
        <taxon>Viridiplantae</taxon>
        <taxon>Streptophyta</taxon>
        <taxon>Embryophyta</taxon>
        <taxon>Tracheophyta</taxon>
        <taxon>Spermatophyta</taxon>
        <taxon>Magnoliopsida</taxon>
        <taxon>eudicotyledons</taxon>
        <taxon>Gunneridae</taxon>
        <taxon>Pentapetalae</taxon>
        <taxon>rosids</taxon>
        <taxon>fabids</taxon>
        <taxon>Malpighiales</taxon>
        <taxon>Rhizophoraceae</taxon>
        <taxon>Rhizophora</taxon>
    </lineage>
</organism>
<dbReference type="GO" id="GO:0000723">
    <property type="term" value="P:telomere maintenance"/>
    <property type="evidence" value="ECO:0007669"/>
    <property type="project" value="TreeGrafter"/>
</dbReference>
<proteinExistence type="predicted"/>
<dbReference type="GO" id="GO:0042162">
    <property type="term" value="F:telomeric DNA binding"/>
    <property type="evidence" value="ECO:0007669"/>
    <property type="project" value="TreeGrafter"/>
</dbReference>
<name>A0A2P2J750_RHIMU</name>
<evidence type="ECO:0000313" key="3">
    <source>
        <dbReference type="EMBL" id="MBW89305.1"/>
    </source>
</evidence>
<dbReference type="InterPro" id="IPR036465">
    <property type="entry name" value="vWFA_dom_sf"/>
</dbReference>
<dbReference type="Pfam" id="PF03731">
    <property type="entry name" value="Ku_N"/>
    <property type="match status" value="1"/>
</dbReference>